<keyword evidence="3" id="KW-1185">Reference proteome</keyword>
<feature type="compositionally biased region" description="Basic residues" evidence="1">
    <location>
        <begin position="379"/>
        <end position="390"/>
    </location>
</feature>
<evidence type="ECO:0000313" key="3">
    <source>
        <dbReference type="Proteomes" id="UP000243723"/>
    </source>
</evidence>
<proteinExistence type="predicted"/>
<protein>
    <submittedName>
        <fullName evidence="2">Uncharacterized protein</fullName>
    </submittedName>
</protein>
<sequence length="390" mass="41961">MKRKLPPPPPRAAYAASQPLFTSLSTAIAKLPATVPLLTTALLATQAAHPDLNKISACTAAQNIMQAWSHTNTLYAAILRDLVPTLVAPIIPSDVKDTMLRESNPETLQTLLRSIPHDVREYADYAEIAAKGSATVVGSLEVEKKVLELVRQKEGMKEVVGRYVAEYEGSGGKRMRMDDFKEDIAEVVRGPDTVGRGAQGRAEEGVNPWRQMWDDGKVVGEAEVVFQDVTAEVDRRIEEKQEMALRKRGKRDRKRKRESRDSAASVLEGTEKLGLDSQVQSPAVNGAEGASAPALSKRAKKRLKKAAAGSTDTISADTPISGDTGHADATNAGTSNTANGVTSELNGDVRRGRSRKRSNGTSQDATPDTGEAAAGNTRRSNKKRKVNGKT</sequence>
<organism evidence="2 3">
    <name type="scientific">Elsinoe australis</name>
    <dbReference type="NCBI Taxonomy" id="40998"/>
    <lineage>
        <taxon>Eukaryota</taxon>
        <taxon>Fungi</taxon>
        <taxon>Dikarya</taxon>
        <taxon>Ascomycota</taxon>
        <taxon>Pezizomycotina</taxon>
        <taxon>Dothideomycetes</taxon>
        <taxon>Dothideomycetidae</taxon>
        <taxon>Myriangiales</taxon>
        <taxon>Elsinoaceae</taxon>
        <taxon>Elsinoe</taxon>
    </lineage>
</organism>
<dbReference type="Proteomes" id="UP000243723">
    <property type="component" value="Unassembled WGS sequence"/>
</dbReference>
<feature type="compositionally biased region" description="Polar residues" evidence="1">
    <location>
        <begin position="331"/>
        <end position="345"/>
    </location>
</feature>
<accession>A0A2P7Z402</accession>
<comment type="caution">
    <text evidence="2">The sequence shown here is derived from an EMBL/GenBank/DDBJ whole genome shotgun (WGS) entry which is preliminary data.</text>
</comment>
<gene>
    <name evidence="2" type="ORF">B9Z65_6901</name>
</gene>
<evidence type="ECO:0000313" key="2">
    <source>
        <dbReference type="EMBL" id="PSK42947.1"/>
    </source>
</evidence>
<feature type="compositionally biased region" description="Basic residues" evidence="1">
    <location>
        <begin position="246"/>
        <end position="257"/>
    </location>
</feature>
<name>A0A2P7Z402_9PEZI</name>
<dbReference type="AlphaFoldDB" id="A0A2P7Z402"/>
<reference evidence="2 3" key="1">
    <citation type="submission" date="2017-05" db="EMBL/GenBank/DDBJ databases">
        <title>Draft genome sequence of Elsinoe australis.</title>
        <authorList>
            <person name="Cheng Q."/>
        </authorList>
    </citation>
    <scope>NUCLEOTIDE SEQUENCE [LARGE SCALE GENOMIC DNA]</scope>
    <source>
        <strain evidence="2 3">NL1</strain>
    </source>
</reference>
<dbReference type="EMBL" id="NHZQ01000331">
    <property type="protein sequence ID" value="PSK42947.1"/>
    <property type="molecule type" value="Genomic_DNA"/>
</dbReference>
<evidence type="ECO:0000256" key="1">
    <source>
        <dbReference type="SAM" id="MobiDB-lite"/>
    </source>
</evidence>
<feature type="region of interest" description="Disordered" evidence="1">
    <location>
        <begin position="244"/>
        <end position="390"/>
    </location>
</feature>